<dbReference type="InterPro" id="IPR051447">
    <property type="entry name" value="Lipoprotein-release_system"/>
</dbReference>
<feature type="transmembrane region" description="Helical" evidence="7">
    <location>
        <begin position="741"/>
        <end position="764"/>
    </location>
</feature>
<evidence type="ECO:0000256" key="7">
    <source>
        <dbReference type="SAM" id="Phobius"/>
    </source>
</evidence>
<feature type="transmembrane region" description="Helical" evidence="7">
    <location>
        <begin position="250"/>
        <end position="271"/>
    </location>
</feature>
<feature type="transmembrane region" description="Helical" evidence="7">
    <location>
        <begin position="309"/>
        <end position="334"/>
    </location>
</feature>
<evidence type="ECO:0000313" key="9">
    <source>
        <dbReference type="EMBL" id="MBM7810491.1"/>
    </source>
</evidence>
<dbReference type="PANTHER" id="PTHR30489:SF0">
    <property type="entry name" value="LIPOPROTEIN-RELEASING SYSTEM TRANSMEMBRANE PROTEIN LOLE"/>
    <property type="match status" value="1"/>
</dbReference>
<protein>
    <submittedName>
        <fullName evidence="9">ABC transport system permease protein</fullName>
    </submittedName>
</protein>
<dbReference type="Pfam" id="PF02687">
    <property type="entry name" value="FtsX"/>
    <property type="match status" value="2"/>
</dbReference>
<feature type="transmembrane region" description="Helical" evidence="7">
    <location>
        <begin position="689"/>
        <end position="718"/>
    </location>
</feature>
<dbReference type="InterPro" id="IPR003838">
    <property type="entry name" value="ABC3_permease_C"/>
</dbReference>
<organism evidence="9 10">
    <name type="scientific">Saccharothrix algeriensis</name>
    <dbReference type="NCBI Taxonomy" id="173560"/>
    <lineage>
        <taxon>Bacteria</taxon>
        <taxon>Bacillati</taxon>
        <taxon>Actinomycetota</taxon>
        <taxon>Actinomycetes</taxon>
        <taxon>Pseudonocardiales</taxon>
        <taxon>Pseudonocardiaceae</taxon>
        <taxon>Saccharothrix</taxon>
    </lineage>
</organism>
<evidence type="ECO:0000259" key="8">
    <source>
        <dbReference type="Pfam" id="PF02687"/>
    </source>
</evidence>
<keyword evidence="10" id="KW-1185">Reference proteome</keyword>
<name>A0ABS2S5W7_9PSEU</name>
<comment type="similarity">
    <text evidence="2">Belongs to the ABC-4 integral membrane protein family. LolC/E subfamily.</text>
</comment>
<feature type="transmembrane region" description="Helical" evidence="7">
    <location>
        <begin position="477"/>
        <end position="499"/>
    </location>
</feature>
<dbReference type="RefSeq" id="WP_204841460.1">
    <property type="nucleotide sequence ID" value="NZ_JAFBCL010000001.1"/>
</dbReference>
<gene>
    <name evidence="9" type="ORF">JOE68_001356</name>
</gene>
<evidence type="ECO:0000256" key="6">
    <source>
        <dbReference type="ARBA" id="ARBA00023136"/>
    </source>
</evidence>
<feature type="transmembrane region" description="Helical" evidence="7">
    <location>
        <begin position="426"/>
        <end position="448"/>
    </location>
</feature>
<dbReference type="EMBL" id="JAFBCL010000001">
    <property type="protein sequence ID" value="MBM7810491.1"/>
    <property type="molecule type" value="Genomic_DNA"/>
</dbReference>
<dbReference type="Proteomes" id="UP001195724">
    <property type="component" value="Unassembled WGS sequence"/>
</dbReference>
<feature type="domain" description="ABC3 transporter permease C-terminal" evidence="8">
    <location>
        <begin position="258"/>
        <end position="377"/>
    </location>
</feature>
<evidence type="ECO:0000256" key="2">
    <source>
        <dbReference type="ARBA" id="ARBA00005236"/>
    </source>
</evidence>
<proteinExistence type="inferred from homology"/>
<dbReference type="PANTHER" id="PTHR30489">
    <property type="entry name" value="LIPOPROTEIN-RELEASING SYSTEM TRANSMEMBRANE PROTEIN LOLE"/>
    <property type="match status" value="1"/>
</dbReference>
<evidence type="ECO:0000256" key="4">
    <source>
        <dbReference type="ARBA" id="ARBA00022692"/>
    </source>
</evidence>
<feature type="transmembrane region" description="Helical" evidence="7">
    <location>
        <begin position="346"/>
        <end position="367"/>
    </location>
</feature>
<keyword evidence="3" id="KW-1003">Cell membrane</keyword>
<feature type="transmembrane region" description="Helical" evidence="7">
    <location>
        <begin position="26"/>
        <end position="46"/>
    </location>
</feature>
<evidence type="ECO:0000256" key="1">
    <source>
        <dbReference type="ARBA" id="ARBA00004651"/>
    </source>
</evidence>
<reference evidence="9 10" key="1">
    <citation type="submission" date="2021-01" db="EMBL/GenBank/DDBJ databases">
        <title>Sequencing the genomes of 1000 actinobacteria strains.</title>
        <authorList>
            <person name="Klenk H.-P."/>
        </authorList>
    </citation>
    <scope>NUCLEOTIDE SEQUENCE [LARGE SCALE GENOMIC DNA]</scope>
    <source>
        <strain evidence="9 10">DSM 44581</strain>
    </source>
</reference>
<evidence type="ECO:0000256" key="5">
    <source>
        <dbReference type="ARBA" id="ARBA00022989"/>
    </source>
</evidence>
<feature type="transmembrane region" description="Helical" evidence="7">
    <location>
        <begin position="400"/>
        <end position="420"/>
    </location>
</feature>
<keyword evidence="6 7" id="KW-0472">Membrane</keyword>
<feature type="domain" description="ABC3 transporter permease C-terminal" evidence="8">
    <location>
        <begin position="697"/>
        <end position="814"/>
    </location>
</feature>
<comment type="caution">
    <text evidence="9">The sequence shown here is derived from an EMBL/GenBank/DDBJ whole genome shotgun (WGS) entry which is preliminary data.</text>
</comment>
<keyword evidence="4 7" id="KW-0812">Transmembrane</keyword>
<evidence type="ECO:0000313" key="10">
    <source>
        <dbReference type="Proteomes" id="UP001195724"/>
    </source>
</evidence>
<keyword evidence="5 7" id="KW-1133">Transmembrane helix</keyword>
<comment type="subcellular location">
    <subcellularLocation>
        <location evidence="1">Cell membrane</location>
        <topology evidence="1">Multi-pass membrane protein</topology>
    </subcellularLocation>
</comment>
<sequence>MPPTRPRPPTLPAVALKLARGRGGRLTTTLVAIATAVAFAAAIAVLTGSLRASTEAAVAGQARAADVVVTPLGRGDIGPAGHEIAAVPGVRAVEPVREAYLDVSIGTTATLGRVRSLPGTPELRTVTLVEGDWPGPGAVVVDQGTASDAGVGPGSSVALRSRDGASTSAVVSGLVELPVSFGDDLPTVLAADADVAAWTGANPTAIYVLGRDDPADLRAAVADAVDNGVVRTGAEQAERDVAAFTGDSDVLTTGLLGAAAVALAVAAMVIANTFRVVVAQRAGEFALLRCTGATRAQVARSVLIEATALAVLGAAPGAALGVGVGLGATALLAASSAGLPLTEITVPVPGVLTALAVGVLATLLAAIGPAREASRHRPLAALREVALSVGDSRPGRVRPACGALLLVAGAAALAFGASAGSVPITVAGGFLATAGTVLLSTLTTPALVRALRGPLARVAGPAGGLAWVNLRRDPRRAAAASTALLVGVTLVATVLVGMATTRASLTSEVEARYPVDAEVLALRQPLPEELPPTLGSIDGVRVAAAVPGTSADIGSRTMTVLAVPDDVRGVARAGLVVPERGELLLPPSVARNNDIRAGETVPVRGPGGVADLRATLAAADLGAPLVSRADLTRLDPDPAVHGVWLRTEPDAAAAVVVEDVRRAMDASGAEAIVNGAVRLRDAYETGLTVAGLVALALLAVSVLIALVGITNTLTLSVLERKRESALLRALGLTRRGLRTSLAWEAAVLAVVAALLGVVLGSVFGVTAARSMLEFGDRTVPDLPVTQLAALVAATVLLAALASVIPARLAARVPPAQVLASE</sequence>
<feature type="transmembrane region" description="Helical" evidence="7">
    <location>
        <begin position="784"/>
        <end position="804"/>
    </location>
</feature>
<evidence type="ECO:0000256" key="3">
    <source>
        <dbReference type="ARBA" id="ARBA00022475"/>
    </source>
</evidence>
<accession>A0ABS2S5W7</accession>